<dbReference type="PANTHER" id="PTHR13495">
    <property type="entry name" value="NEFA-INTERACTING NUCLEAR PROTEIN NIP30"/>
    <property type="match status" value="1"/>
</dbReference>
<accession>A0A423WPC7</accession>
<keyword evidence="6" id="KW-1185">Reference proteome</keyword>
<protein>
    <recommendedName>
        <fullName evidence="4">FAM192A/Fyv6 N-terminal domain-containing protein</fullName>
    </recommendedName>
</protein>
<feature type="compositionally biased region" description="Low complexity" evidence="3">
    <location>
        <begin position="28"/>
        <end position="37"/>
    </location>
</feature>
<sequence length="271" mass="28578">MSSRFVSSGAIDTKTGDAVPVETQPGPSTSSAATTATDNSDKKSEQWAAVQAQLEAERLQRQRAREEAAGLETRSLFDVLQANKAAKQAAFEEANKIKNQFRPLDDDEVEFLEDVRSRRREEEERLRRETEEGLRGFRERQRLVGPGAGDGDEELKGGGDGGGGSGGGGGGGWSVGRKRKRRKDDHGDGGIKGLLKKRESGSAGDGGGKEDGKEDKKIGSGEAATTGTTNMAVTKTANTAVQDLKTTATAAPPPAKPKAGLVDYGSDDDSD</sequence>
<evidence type="ECO:0000313" key="6">
    <source>
        <dbReference type="Proteomes" id="UP000284375"/>
    </source>
</evidence>
<evidence type="ECO:0000313" key="5">
    <source>
        <dbReference type="EMBL" id="ROW05095.1"/>
    </source>
</evidence>
<feature type="compositionally biased region" description="Gly residues" evidence="3">
    <location>
        <begin position="158"/>
        <end position="174"/>
    </location>
</feature>
<name>A0A423WPC7_CYTCH</name>
<feature type="region of interest" description="Disordered" evidence="3">
    <location>
        <begin position="1"/>
        <end position="49"/>
    </location>
</feature>
<evidence type="ECO:0000256" key="1">
    <source>
        <dbReference type="ARBA" id="ARBA00004123"/>
    </source>
</evidence>
<dbReference type="Proteomes" id="UP000284375">
    <property type="component" value="Unassembled WGS sequence"/>
</dbReference>
<dbReference type="GO" id="GO:0005634">
    <property type="term" value="C:nucleus"/>
    <property type="evidence" value="ECO:0007669"/>
    <property type="project" value="UniProtKB-SubCell"/>
</dbReference>
<gene>
    <name evidence="5" type="ORF">VSDG_00573</name>
</gene>
<dbReference type="InterPro" id="IPR039845">
    <property type="entry name" value="FAM192A"/>
</dbReference>
<comment type="subcellular location">
    <subcellularLocation>
        <location evidence="1">Nucleus</location>
    </subcellularLocation>
</comment>
<evidence type="ECO:0000259" key="4">
    <source>
        <dbReference type="Pfam" id="PF10187"/>
    </source>
</evidence>
<feature type="region of interest" description="Disordered" evidence="3">
    <location>
        <begin position="112"/>
        <end position="271"/>
    </location>
</feature>
<comment type="caution">
    <text evidence="5">The sequence shown here is derived from an EMBL/GenBank/DDBJ whole genome shotgun (WGS) entry which is preliminary data.</text>
</comment>
<dbReference type="OrthoDB" id="75807at2759"/>
<dbReference type="AlphaFoldDB" id="A0A423WPC7"/>
<dbReference type="InterPro" id="IPR019331">
    <property type="entry name" value="FAM192A/Fyv6_N"/>
</dbReference>
<dbReference type="PANTHER" id="PTHR13495:SF0">
    <property type="entry name" value="PSME3-INTERACTING PROTEIN"/>
    <property type="match status" value="1"/>
</dbReference>
<reference evidence="5 6" key="1">
    <citation type="submission" date="2015-09" db="EMBL/GenBank/DDBJ databases">
        <title>Host preference determinants of Valsa canker pathogens revealed by comparative genomics.</title>
        <authorList>
            <person name="Yin Z."/>
            <person name="Huang L."/>
        </authorList>
    </citation>
    <scope>NUCLEOTIDE SEQUENCE [LARGE SCALE GENOMIC DNA]</scope>
    <source>
        <strain evidence="5 6">YSFL</strain>
    </source>
</reference>
<feature type="compositionally biased region" description="Polar residues" evidence="3">
    <location>
        <begin position="223"/>
        <end position="241"/>
    </location>
</feature>
<feature type="domain" description="FAM192A/Fyv6 N-terminal" evidence="4">
    <location>
        <begin position="34"/>
        <end position="138"/>
    </location>
</feature>
<proteinExistence type="predicted"/>
<feature type="compositionally biased region" description="Basic and acidic residues" evidence="3">
    <location>
        <begin position="113"/>
        <end position="142"/>
    </location>
</feature>
<feature type="compositionally biased region" description="Basic and acidic residues" evidence="3">
    <location>
        <begin position="207"/>
        <end position="219"/>
    </location>
</feature>
<keyword evidence="2" id="KW-0539">Nucleus</keyword>
<dbReference type="EMBL" id="LJZO01000001">
    <property type="protein sequence ID" value="ROW05095.1"/>
    <property type="molecule type" value="Genomic_DNA"/>
</dbReference>
<dbReference type="Pfam" id="PF10187">
    <property type="entry name" value="FAM192A_Fyv6_N"/>
    <property type="match status" value="1"/>
</dbReference>
<dbReference type="STRING" id="252740.A0A423WPC7"/>
<evidence type="ECO:0000256" key="2">
    <source>
        <dbReference type="ARBA" id="ARBA00023242"/>
    </source>
</evidence>
<organism evidence="5 6">
    <name type="scientific">Cytospora chrysosperma</name>
    <name type="common">Cytospora canker fungus</name>
    <name type="synonym">Sphaeria chrysosperma</name>
    <dbReference type="NCBI Taxonomy" id="252740"/>
    <lineage>
        <taxon>Eukaryota</taxon>
        <taxon>Fungi</taxon>
        <taxon>Dikarya</taxon>
        <taxon>Ascomycota</taxon>
        <taxon>Pezizomycotina</taxon>
        <taxon>Sordariomycetes</taxon>
        <taxon>Sordariomycetidae</taxon>
        <taxon>Diaporthales</taxon>
        <taxon>Cytosporaceae</taxon>
        <taxon>Cytospora</taxon>
    </lineage>
</organism>
<evidence type="ECO:0000256" key="3">
    <source>
        <dbReference type="SAM" id="MobiDB-lite"/>
    </source>
</evidence>